<dbReference type="InterPro" id="IPR013563">
    <property type="entry name" value="Oligopep_ABC_C"/>
</dbReference>
<dbReference type="InterPro" id="IPR003439">
    <property type="entry name" value="ABC_transporter-like_ATP-bd"/>
</dbReference>
<organism evidence="12 13">
    <name type="scientific">Marinomonas pollencensis</name>
    <dbReference type="NCBI Taxonomy" id="491954"/>
    <lineage>
        <taxon>Bacteria</taxon>
        <taxon>Pseudomonadati</taxon>
        <taxon>Pseudomonadota</taxon>
        <taxon>Gammaproteobacteria</taxon>
        <taxon>Oceanospirillales</taxon>
        <taxon>Oceanospirillaceae</taxon>
        <taxon>Marinomonas</taxon>
    </lineage>
</organism>
<dbReference type="RefSeq" id="WP_115898598.1">
    <property type="nucleotide sequence ID" value="NZ_QUNG01000011.1"/>
</dbReference>
<comment type="subcellular location">
    <subcellularLocation>
        <location evidence="1">Cell inner membrane</location>
        <topology evidence="1">Peripheral membrane protein</topology>
    </subcellularLocation>
</comment>
<accession>A0A3E0DGZ0</accession>
<dbReference type="InterPro" id="IPR017871">
    <property type="entry name" value="ABC_transporter-like_CS"/>
</dbReference>
<dbReference type="PANTHER" id="PTHR43297">
    <property type="entry name" value="OLIGOPEPTIDE TRANSPORT ATP-BINDING PROTEIN APPD"/>
    <property type="match status" value="1"/>
</dbReference>
<keyword evidence="6 12" id="KW-0067">ATP-binding</keyword>
<dbReference type="Pfam" id="PF08352">
    <property type="entry name" value="oligo_HPY"/>
    <property type="match status" value="2"/>
</dbReference>
<dbReference type="SUPFAM" id="SSF52540">
    <property type="entry name" value="P-loop containing nucleoside triphosphate hydrolases"/>
    <property type="match status" value="2"/>
</dbReference>
<evidence type="ECO:0000256" key="9">
    <source>
        <dbReference type="ARBA" id="ARBA00047356"/>
    </source>
</evidence>
<keyword evidence="13" id="KW-1185">Reference proteome</keyword>
<dbReference type="GO" id="GO:0015833">
    <property type="term" value="P:peptide transport"/>
    <property type="evidence" value="ECO:0007669"/>
    <property type="project" value="InterPro"/>
</dbReference>
<feature type="region of interest" description="Disordered" evidence="10">
    <location>
        <begin position="535"/>
        <end position="555"/>
    </location>
</feature>
<evidence type="ECO:0000256" key="1">
    <source>
        <dbReference type="ARBA" id="ARBA00004417"/>
    </source>
</evidence>
<dbReference type="EMBL" id="QUNG01000011">
    <property type="protein sequence ID" value="REG81991.1"/>
    <property type="molecule type" value="Genomic_DNA"/>
</dbReference>
<sequence>MKPLLQVEDLTIRLPKGGDREFAIQKVNYNLMPGEILCVVGESGSGKSMTANAIMGLLPKTIQVDAGTIIFDGVDLASLEERRARELRGNRISMIFQEPMTALNPLMRVADQIGEVFLIHTNMNAKQRDERALALLVDVGLPDPEKMMKAYPHQLSGGQRQRVMIAMALALEPAILIADEPTTALDVTTQAQILKLIKELQEKHNTAVMFITHDFGVVAEIADRVVVMEKGQMVEIGGSDDVLNNPQHEYTKKLIAAVPPLVAPHREALLEVTPVLTVNNLCKTYSTGGGWFSKARVVKAADDVTFTLHRGETLGLVGESGSGKSTVSRCVVRLLDSDSGEILIGEDAIQDLNTAELAPYRKRIQMVFQDPFASLNPRKTIGQIIADGPIAQGMEPAKALAKAAELLDLVELPRAALDRYPHEFSGGQRQRVGIARALAHDPEILVADEAISALDVSVQAQILDLLDTLKVRLNLAILFVVHDLRVAAQVCDRVIVMQKGKVVEMGVTKTVFEAPSHEYTKSLIDSIPGASWRSDLPDHIPQEGQPEKQPAMSSV</sequence>
<dbReference type="PANTHER" id="PTHR43297:SF2">
    <property type="entry name" value="DIPEPTIDE TRANSPORT ATP-BINDING PROTEIN DPPD"/>
    <property type="match status" value="1"/>
</dbReference>
<dbReference type="Gene3D" id="3.40.50.300">
    <property type="entry name" value="P-loop containing nucleotide triphosphate hydrolases"/>
    <property type="match status" value="2"/>
</dbReference>
<dbReference type="AlphaFoldDB" id="A0A3E0DGZ0"/>
<evidence type="ECO:0000256" key="2">
    <source>
        <dbReference type="ARBA" id="ARBA00005417"/>
    </source>
</evidence>
<evidence type="ECO:0000259" key="11">
    <source>
        <dbReference type="PROSITE" id="PS50893"/>
    </source>
</evidence>
<evidence type="ECO:0000256" key="6">
    <source>
        <dbReference type="ARBA" id="ARBA00022840"/>
    </source>
</evidence>
<dbReference type="FunFam" id="3.40.50.300:FF:000016">
    <property type="entry name" value="Oligopeptide ABC transporter ATP-binding component"/>
    <property type="match status" value="1"/>
</dbReference>
<comment type="caution">
    <text evidence="12">The sequence shown here is derived from an EMBL/GenBank/DDBJ whole genome shotgun (WGS) entry which is preliminary data.</text>
</comment>
<comment type="similarity">
    <text evidence="2">Belongs to the ABC transporter superfamily.</text>
</comment>
<dbReference type="InterPro" id="IPR050388">
    <property type="entry name" value="ABC_Ni/Peptide_Import"/>
</dbReference>
<keyword evidence="4" id="KW-1003">Cell membrane</keyword>
<evidence type="ECO:0000313" key="12">
    <source>
        <dbReference type="EMBL" id="REG81991.1"/>
    </source>
</evidence>
<dbReference type="PROSITE" id="PS50893">
    <property type="entry name" value="ABC_TRANSPORTER_2"/>
    <property type="match status" value="2"/>
</dbReference>
<keyword evidence="7" id="KW-0472">Membrane</keyword>
<proteinExistence type="inferred from homology"/>
<dbReference type="InterPro" id="IPR027417">
    <property type="entry name" value="P-loop_NTPase"/>
</dbReference>
<dbReference type="EC" id="7.4.2.9" evidence="8"/>
<protein>
    <recommendedName>
        <fullName evidence="8">ABC-type dipeptide transporter</fullName>
        <ecNumber evidence="8">7.4.2.9</ecNumber>
    </recommendedName>
</protein>
<dbReference type="NCBIfam" id="NF007739">
    <property type="entry name" value="PRK10419.1"/>
    <property type="match status" value="2"/>
</dbReference>
<evidence type="ECO:0000256" key="10">
    <source>
        <dbReference type="SAM" id="MobiDB-lite"/>
    </source>
</evidence>
<evidence type="ECO:0000256" key="5">
    <source>
        <dbReference type="ARBA" id="ARBA00022741"/>
    </source>
</evidence>
<evidence type="ECO:0000313" key="13">
    <source>
        <dbReference type="Proteomes" id="UP000256542"/>
    </source>
</evidence>
<dbReference type="GO" id="GO:0016887">
    <property type="term" value="F:ATP hydrolysis activity"/>
    <property type="evidence" value="ECO:0007669"/>
    <property type="project" value="InterPro"/>
</dbReference>
<name>A0A3E0DGZ0_9GAMM</name>
<keyword evidence="5" id="KW-0547">Nucleotide-binding</keyword>
<evidence type="ECO:0000256" key="8">
    <source>
        <dbReference type="ARBA" id="ARBA00038852"/>
    </source>
</evidence>
<dbReference type="OrthoDB" id="9784450at2"/>
<dbReference type="Pfam" id="PF00005">
    <property type="entry name" value="ABC_tran"/>
    <property type="match status" value="2"/>
</dbReference>
<evidence type="ECO:0000256" key="3">
    <source>
        <dbReference type="ARBA" id="ARBA00022448"/>
    </source>
</evidence>
<comment type="catalytic activity">
    <reaction evidence="9">
        <text>a dipeptide(out) + ATP + H2O = a dipeptide(in) + ADP + phosphate + H(+)</text>
        <dbReference type="Rhea" id="RHEA:23120"/>
        <dbReference type="ChEBI" id="CHEBI:15377"/>
        <dbReference type="ChEBI" id="CHEBI:15378"/>
        <dbReference type="ChEBI" id="CHEBI:30616"/>
        <dbReference type="ChEBI" id="CHEBI:43474"/>
        <dbReference type="ChEBI" id="CHEBI:90799"/>
        <dbReference type="ChEBI" id="CHEBI:456216"/>
        <dbReference type="EC" id="7.4.2.9"/>
    </reaction>
</comment>
<dbReference type="SMART" id="SM00382">
    <property type="entry name" value="AAA"/>
    <property type="match status" value="2"/>
</dbReference>
<feature type="domain" description="ABC transporter" evidence="11">
    <location>
        <begin position="276"/>
        <end position="524"/>
    </location>
</feature>
<feature type="domain" description="ABC transporter" evidence="11">
    <location>
        <begin position="5"/>
        <end position="255"/>
    </location>
</feature>
<dbReference type="PROSITE" id="PS00211">
    <property type="entry name" value="ABC_TRANSPORTER_1"/>
    <property type="match status" value="2"/>
</dbReference>
<reference evidence="12 13" key="1">
    <citation type="submission" date="2018-08" db="EMBL/GenBank/DDBJ databases">
        <title>Genomic Encyclopedia of Type Strains, Phase III (KMG-III): the genomes of soil and plant-associated and newly described type strains.</title>
        <authorList>
            <person name="Whitman W."/>
        </authorList>
    </citation>
    <scope>NUCLEOTIDE SEQUENCE [LARGE SCALE GENOMIC DNA]</scope>
    <source>
        <strain evidence="12 13">CECT 7375</strain>
    </source>
</reference>
<gene>
    <name evidence="12" type="ORF">DFP81_11171</name>
</gene>
<dbReference type="InterPro" id="IPR003593">
    <property type="entry name" value="AAA+_ATPase"/>
</dbReference>
<evidence type="ECO:0000256" key="7">
    <source>
        <dbReference type="ARBA" id="ARBA00023136"/>
    </source>
</evidence>
<dbReference type="GO" id="GO:0005524">
    <property type="term" value="F:ATP binding"/>
    <property type="evidence" value="ECO:0007669"/>
    <property type="project" value="UniProtKB-KW"/>
</dbReference>
<dbReference type="CDD" id="cd03257">
    <property type="entry name" value="ABC_NikE_OppD_transporters"/>
    <property type="match status" value="2"/>
</dbReference>
<keyword evidence="3" id="KW-0813">Transport</keyword>
<dbReference type="NCBIfam" id="NF008453">
    <property type="entry name" value="PRK11308.1"/>
    <property type="match status" value="2"/>
</dbReference>
<dbReference type="Proteomes" id="UP000256542">
    <property type="component" value="Unassembled WGS sequence"/>
</dbReference>
<dbReference type="GO" id="GO:0005886">
    <property type="term" value="C:plasma membrane"/>
    <property type="evidence" value="ECO:0007669"/>
    <property type="project" value="UniProtKB-SubCell"/>
</dbReference>
<evidence type="ECO:0000256" key="4">
    <source>
        <dbReference type="ARBA" id="ARBA00022475"/>
    </source>
</evidence>
<dbReference type="GO" id="GO:0055085">
    <property type="term" value="P:transmembrane transport"/>
    <property type="evidence" value="ECO:0007669"/>
    <property type="project" value="UniProtKB-ARBA"/>
</dbReference>